<dbReference type="InterPro" id="IPR002173">
    <property type="entry name" value="Carboh/pur_kinase_PfkB_CS"/>
</dbReference>
<keyword evidence="10 12" id="KW-0119">Carbohydrate metabolism</keyword>
<dbReference type="PANTHER" id="PTHR46969:SF1">
    <property type="entry name" value="BIFUNCTIONAL PROTEIN HLDE"/>
    <property type="match status" value="1"/>
</dbReference>
<evidence type="ECO:0000256" key="6">
    <source>
        <dbReference type="ARBA" id="ARBA00022741"/>
    </source>
</evidence>
<comment type="similarity">
    <text evidence="12">In the N-terminal section; belongs to the carbohydrate kinase PfkB family.</text>
</comment>
<dbReference type="InterPro" id="IPR014729">
    <property type="entry name" value="Rossmann-like_a/b/a_fold"/>
</dbReference>
<feature type="domain" description="Cytidyltransferase-like" evidence="14">
    <location>
        <begin position="361"/>
        <end position="454"/>
    </location>
</feature>
<dbReference type="SUPFAM" id="SSF52374">
    <property type="entry name" value="Nucleotidylyl transferase"/>
    <property type="match status" value="1"/>
</dbReference>
<feature type="domain" description="Carbohydrate kinase PfkB" evidence="13">
    <location>
        <begin position="22"/>
        <end position="316"/>
    </location>
</feature>
<comment type="catalytic activity">
    <reaction evidence="11 12">
        <text>D-glycero-beta-D-manno-heptose 1-phosphate + ATP + H(+) = ADP-D-glycero-beta-D-manno-heptose + diphosphate</text>
        <dbReference type="Rhea" id="RHEA:27465"/>
        <dbReference type="ChEBI" id="CHEBI:15378"/>
        <dbReference type="ChEBI" id="CHEBI:30616"/>
        <dbReference type="ChEBI" id="CHEBI:33019"/>
        <dbReference type="ChEBI" id="CHEBI:59967"/>
        <dbReference type="ChEBI" id="CHEBI:61593"/>
        <dbReference type="EC" id="2.7.7.70"/>
    </reaction>
</comment>
<evidence type="ECO:0000313" key="15">
    <source>
        <dbReference type="EMBL" id="GBD53218.1"/>
    </source>
</evidence>
<evidence type="ECO:0000256" key="9">
    <source>
        <dbReference type="ARBA" id="ARBA00023268"/>
    </source>
</evidence>
<dbReference type="NCBIfam" id="NF008454">
    <property type="entry name" value="PRK11316.1"/>
    <property type="match status" value="1"/>
</dbReference>
<comment type="subunit">
    <text evidence="12">Homodimer.</text>
</comment>
<comment type="similarity">
    <text evidence="12">In the C-terminal section; belongs to the cytidylyltransferase family.</text>
</comment>
<accession>A0A2H6BSS9</accession>
<dbReference type="GO" id="GO:0005524">
    <property type="term" value="F:ATP binding"/>
    <property type="evidence" value="ECO:0007669"/>
    <property type="project" value="UniProtKB-UniRule"/>
</dbReference>
<dbReference type="SUPFAM" id="SSF53613">
    <property type="entry name" value="Ribokinase-like"/>
    <property type="match status" value="1"/>
</dbReference>
<comment type="catalytic activity">
    <reaction evidence="12">
        <text>D-glycero-beta-D-manno-heptose 7-phosphate + ATP = D-glycero-beta-D-manno-heptose 1,7-bisphosphate + ADP + H(+)</text>
        <dbReference type="Rhea" id="RHEA:27473"/>
        <dbReference type="ChEBI" id="CHEBI:15378"/>
        <dbReference type="ChEBI" id="CHEBI:30616"/>
        <dbReference type="ChEBI" id="CHEBI:60204"/>
        <dbReference type="ChEBI" id="CHEBI:60208"/>
        <dbReference type="ChEBI" id="CHEBI:456216"/>
        <dbReference type="EC" id="2.7.1.167"/>
    </reaction>
</comment>
<evidence type="ECO:0000259" key="13">
    <source>
        <dbReference type="Pfam" id="PF00294"/>
    </source>
</evidence>
<evidence type="ECO:0000313" key="16">
    <source>
        <dbReference type="Proteomes" id="UP000236321"/>
    </source>
</evidence>
<dbReference type="InterPro" id="IPR011913">
    <property type="entry name" value="RfaE_dom_I"/>
</dbReference>
<dbReference type="GO" id="GO:0005829">
    <property type="term" value="C:cytosol"/>
    <property type="evidence" value="ECO:0007669"/>
    <property type="project" value="TreeGrafter"/>
</dbReference>
<dbReference type="GO" id="GO:0033785">
    <property type="term" value="F:heptose 7-phosphate kinase activity"/>
    <property type="evidence" value="ECO:0007669"/>
    <property type="project" value="UniProtKB-UniRule"/>
</dbReference>
<dbReference type="AlphaFoldDB" id="A0A2H6BSS9"/>
<dbReference type="RefSeq" id="WP_103112313.1">
    <property type="nucleotide sequence ID" value="NZ_BEIU01000023.1"/>
</dbReference>
<evidence type="ECO:0000256" key="1">
    <source>
        <dbReference type="ARBA" id="ARBA00002319"/>
    </source>
</evidence>
<evidence type="ECO:0000256" key="3">
    <source>
        <dbReference type="ARBA" id="ARBA00004713"/>
    </source>
</evidence>
<comment type="function">
    <text evidence="1 12">Catalyzes the phosphorylation of D-glycero-D-manno-heptose 7-phosphate at the C-1 position to selectively form D-glycero-beta-D-manno-heptose-1,7-bisphosphate.</text>
</comment>
<proteinExistence type="inferred from homology"/>
<keyword evidence="6 12" id="KW-0547">Nucleotide-binding</keyword>
<evidence type="ECO:0000256" key="7">
    <source>
        <dbReference type="ARBA" id="ARBA00022777"/>
    </source>
</evidence>
<dbReference type="FunFam" id="3.40.1190.20:FF:000002">
    <property type="entry name" value="Bifunctional protein HldE"/>
    <property type="match status" value="1"/>
</dbReference>
<dbReference type="Gene3D" id="3.40.50.620">
    <property type="entry name" value="HUPs"/>
    <property type="match status" value="1"/>
</dbReference>
<keyword evidence="8 12" id="KW-0067">ATP-binding</keyword>
<feature type="binding site" evidence="12">
    <location>
        <begin position="210"/>
        <end position="213"/>
    </location>
    <ligand>
        <name>ATP</name>
        <dbReference type="ChEBI" id="CHEBI:30616"/>
    </ligand>
</feature>
<feature type="region of interest" description="Ribokinase" evidence="12">
    <location>
        <begin position="1"/>
        <end position="333"/>
    </location>
</feature>
<dbReference type="EC" id="2.7.7.70" evidence="12"/>
<dbReference type="NCBIfam" id="TIGR02199">
    <property type="entry name" value="rfaE_dom_II"/>
    <property type="match status" value="1"/>
</dbReference>
<dbReference type="EMBL" id="BEYQ01000007">
    <property type="protein sequence ID" value="GBD53218.1"/>
    <property type="molecule type" value="Genomic_DNA"/>
</dbReference>
<dbReference type="InterPro" id="IPR023030">
    <property type="entry name" value="Bifunc_HldE"/>
</dbReference>
<name>A0A2H6BSS9_MICAE</name>
<evidence type="ECO:0000256" key="2">
    <source>
        <dbReference type="ARBA" id="ARBA00003753"/>
    </source>
</evidence>
<evidence type="ECO:0000256" key="8">
    <source>
        <dbReference type="ARBA" id="ARBA00022840"/>
    </source>
</evidence>
<comment type="pathway">
    <text evidence="12">Nucleotide-sugar biosynthesis; ADP-L-glycero-beta-D-manno-heptose biosynthesis; ADP-L-glycero-beta-D-manno-heptose from D-glycero-beta-D-manno-heptose 7-phosphate: step 1/4.</text>
</comment>
<keyword evidence="4 12" id="KW-0808">Transferase</keyword>
<sequence length="496" mass="54352">MLIFLNQSTTQQLIREKFINIKIAVIGDLMLDRYIWGSVSRISPEAPVPVVRVNKKTVSLGGAGNVACNLATLGCQVHLLGIVGADIEAEILTREMLNLNIITDGIVTDPNRPTTVKTRIISHSQQMLRLDDENTGAIDSDMEQNLLERSINKLDDVNVVILSDYGKGVLTDHFLKVFLPIARQKGVRVLVDPKRTDYTAYTGAAAITPNRPESELAIKHSLISDEDFEFAAQEFQQKYALEAVLITRSERGMTLFWNGKSYHFPTQAREVFDVSGAGDSVIAILGAGLSAGLSWTEAVELANLGAGIAVQKVGTAPVHAEELLQVIEQEGISASNGKILQLSDLMRQIAAWRVQGKKIIFTNGCFDILHIGHVVYLEKARAMGDVLIVGLNTDQSVKRLKGAERPLVSEADRARVLAALSSVSAVVLFDQDTPIKLIEAIKPDILVKGADYQEEEVVGADFVRSYQGQVALIPLVKDRSTTQIINKFPEITPNWH</sequence>
<dbReference type="NCBIfam" id="TIGR00125">
    <property type="entry name" value="cyt_tran_rel"/>
    <property type="match status" value="1"/>
</dbReference>
<protein>
    <recommendedName>
        <fullName evidence="12">Bifunctional protein HldE</fullName>
    </recommendedName>
    <domain>
        <recommendedName>
            <fullName evidence="12">D-beta-D-heptose 7-phosphate kinase</fullName>
            <ecNumber evidence="12">2.7.1.167</ecNumber>
        </recommendedName>
        <alternativeName>
            <fullName evidence="12">D-beta-D-heptose 7-phosphotransferase</fullName>
        </alternativeName>
        <alternativeName>
            <fullName evidence="12">D-glycero-beta-D-manno-heptose-7-phosphate kinase</fullName>
        </alternativeName>
    </domain>
    <domain>
        <recommendedName>
            <fullName evidence="12">D-beta-D-heptose 1-phosphate adenylyltransferase</fullName>
            <ecNumber evidence="12">2.7.7.70</ecNumber>
        </recommendedName>
        <alternativeName>
            <fullName evidence="12">D-glycero-beta-D-manno-heptose 1-phosphate adenylyltransferase</fullName>
        </alternativeName>
    </domain>
</protein>
<dbReference type="PROSITE" id="PS00583">
    <property type="entry name" value="PFKB_KINASES_1"/>
    <property type="match status" value="1"/>
</dbReference>
<dbReference type="InterPro" id="IPR004821">
    <property type="entry name" value="Cyt_trans-like"/>
</dbReference>
<dbReference type="CDD" id="cd01172">
    <property type="entry name" value="RfaE_like"/>
    <property type="match status" value="1"/>
</dbReference>
<feature type="active site" evidence="12">
    <location>
        <position position="279"/>
    </location>
</feature>
<dbReference type="Proteomes" id="UP000236321">
    <property type="component" value="Unassembled WGS sequence"/>
</dbReference>
<dbReference type="InterPro" id="IPR029056">
    <property type="entry name" value="Ribokinase-like"/>
</dbReference>
<dbReference type="NCBIfam" id="TIGR02198">
    <property type="entry name" value="rfaE_dom_I"/>
    <property type="match status" value="1"/>
</dbReference>
<dbReference type="GO" id="GO:0033786">
    <property type="term" value="F:heptose-1-phosphate adenylyltransferase activity"/>
    <property type="evidence" value="ECO:0007669"/>
    <property type="project" value="UniProtKB-UniRule"/>
</dbReference>
<evidence type="ECO:0000256" key="10">
    <source>
        <dbReference type="ARBA" id="ARBA00023277"/>
    </source>
</evidence>
<evidence type="ECO:0000256" key="12">
    <source>
        <dbReference type="HAMAP-Rule" id="MF_01603"/>
    </source>
</evidence>
<dbReference type="Pfam" id="PF00294">
    <property type="entry name" value="PfkB"/>
    <property type="match status" value="1"/>
</dbReference>
<dbReference type="HAMAP" id="MF_01603">
    <property type="entry name" value="HldE"/>
    <property type="match status" value="1"/>
</dbReference>
<feature type="region of interest" description="Cytidylyltransferase" evidence="12">
    <location>
        <begin position="361"/>
        <end position="496"/>
    </location>
</feature>
<evidence type="ECO:0000259" key="14">
    <source>
        <dbReference type="Pfam" id="PF01467"/>
    </source>
</evidence>
<reference evidence="16" key="1">
    <citation type="submission" date="2017-12" db="EMBL/GenBank/DDBJ databases">
        <title>Improved Draft Genome Sequence of Microcystis aeruginosa NIES-298, a Microcystin-Producing Cyanobacterium from Lake Kasumigaura, Japan.</title>
        <authorList>
            <person name="Yamaguchi H."/>
            <person name="Suzuki S."/>
            <person name="Kawachi M."/>
        </authorList>
    </citation>
    <scope>NUCLEOTIDE SEQUENCE [LARGE SCALE GENOMIC DNA]</scope>
    <source>
        <strain evidence="16">NIES-298</strain>
    </source>
</reference>
<dbReference type="Pfam" id="PF01467">
    <property type="entry name" value="CTP_transf_like"/>
    <property type="match status" value="1"/>
</dbReference>
<dbReference type="EC" id="2.7.1.167" evidence="12"/>
<dbReference type="PANTHER" id="PTHR46969">
    <property type="entry name" value="BIFUNCTIONAL PROTEIN HLDE"/>
    <property type="match status" value="1"/>
</dbReference>
<comment type="pathway">
    <text evidence="12">Nucleotide-sugar biosynthesis; ADP-L-glycero-beta-D-manno-heptose biosynthesis; ADP-L-glycero-beta-D-manno-heptose from D-glycero-beta-D-manno-heptose 7-phosphate: step 3/4.</text>
</comment>
<gene>
    <name evidence="15" type="primary">rfaE</name>
    <name evidence="12" type="synonym">hldE</name>
    <name evidence="15" type="ORF">BGM30_23110</name>
</gene>
<organism evidence="15 16">
    <name type="scientific">Microcystis aeruginosa NIES-298</name>
    <dbReference type="NCBI Taxonomy" id="449468"/>
    <lineage>
        <taxon>Bacteria</taxon>
        <taxon>Bacillati</taxon>
        <taxon>Cyanobacteriota</taxon>
        <taxon>Cyanophyceae</taxon>
        <taxon>Oscillatoriophycideae</taxon>
        <taxon>Chroococcales</taxon>
        <taxon>Microcystaceae</taxon>
        <taxon>Microcystis</taxon>
    </lineage>
</organism>
<evidence type="ECO:0000256" key="4">
    <source>
        <dbReference type="ARBA" id="ARBA00022679"/>
    </source>
</evidence>
<dbReference type="Gene3D" id="3.40.1190.20">
    <property type="match status" value="1"/>
</dbReference>
<evidence type="ECO:0000256" key="5">
    <source>
        <dbReference type="ARBA" id="ARBA00022695"/>
    </source>
</evidence>
<comment type="caution">
    <text evidence="15">The sequence shown here is derived from an EMBL/GenBank/DDBJ whole genome shotgun (WGS) entry which is preliminary data.</text>
</comment>
<dbReference type="InterPro" id="IPR011914">
    <property type="entry name" value="RfaE_dom_II"/>
</dbReference>
<comment type="function">
    <text evidence="2 12">Catalyzes the ADP transfer from ATP to D-glycero-beta-D-manno-heptose 1-phosphate, yielding ADP-D-glycero-beta-D-manno-heptose.</text>
</comment>
<dbReference type="InterPro" id="IPR011611">
    <property type="entry name" value="PfkB_dom"/>
</dbReference>
<comment type="pathway">
    <text evidence="3">Bacterial outer membrane biogenesis; LPS core biosynthesis.</text>
</comment>
<keyword evidence="7 12" id="KW-0418">Kinase</keyword>
<dbReference type="GO" id="GO:0016773">
    <property type="term" value="F:phosphotransferase activity, alcohol group as acceptor"/>
    <property type="evidence" value="ECO:0007669"/>
    <property type="project" value="InterPro"/>
</dbReference>
<evidence type="ECO:0000256" key="11">
    <source>
        <dbReference type="ARBA" id="ARBA00047428"/>
    </source>
</evidence>
<keyword evidence="5 12" id="KW-0548">Nucleotidyltransferase</keyword>
<keyword evidence="9 12" id="KW-0511">Multifunctional enzyme</keyword>